<dbReference type="Gene3D" id="3.30.710.10">
    <property type="entry name" value="Potassium Channel Kv1.1, Chain A"/>
    <property type="match status" value="1"/>
</dbReference>
<feature type="non-terminal residue" evidence="1">
    <location>
        <position position="1"/>
    </location>
</feature>
<evidence type="ECO:0000313" key="1">
    <source>
        <dbReference type="EMBL" id="KAF2228120.1"/>
    </source>
</evidence>
<proteinExistence type="predicted"/>
<dbReference type="EMBL" id="ML992501">
    <property type="protein sequence ID" value="KAF2228120.1"/>
    <property type="molecule type" value="Genomic_DNA"/>
</dbReference>
<evidence type="ECO:0000313" key="2">
    <source>
        <dbReference type="Proteomes" id="UP000799538"/>
    </source>
</evidence>
<accession>A0A6A6GRJ2</accession>
<dbReference type="Proteomes" id="UP000799538">
    <property type="component" value="Unassembled WGS sequence"/>
</dbReference>
<dbReference type="OrthoDB" id="5275938at2759"/>
<sequence>LVSSVILSNISPVFRAMFSNRFTEGQGLSKTEPKTITLEEDKQRSLEILLRVSHFRTDPSRHLMRLDEGHDFVTLCDKYDCLEAMRPTLEHWVSIQIPLTSKYDEMIELANI</sequence>
<keyword evidence="2" id="KW-1185">Reference proteome</keyword>
<reference evidence="2" key="1">
    <citation type="journal article" date="2020" name="Stud. Mycol.">
        <title>101 Dothideomycetes genomes: A test case for predicting lifestyles and emergence of pathogens.</title>
        <authorList>
            <person name="Haridas S."/>
            <person name="Albert R."/>
            <person name="Binder M."/>
            <person name="Bloem J."/>
            <person name="LaButti K."/>
            <person name="Salamov A."/>
            <person name="Andreopoulos B."/>
            <person name="Baker S."/>
            <person name="Barry K."/>
            <person name="Bills G."/>
            <person name="Bluhm B."/>
            <person name="Cannon C."/>
            <person name="Castanera R."/>
            <person name="Culley D."/>
            <person name="Daum C."/>
            <person name="Ezra D."/>
            <person name="Gonzalez J."/>
            <person name="Henrissat B."/>
            <person name="Kuo A."/>
            <person name="Liang C."/>
            <person name="Lipzen A."/>
            <person name="Lutzoni F."/>
            <person name="Magnuson J."/>
            <person name="Mondo S."/>
            <person name="Nolan M."/>
            <person name="Ohm R."/>
            <person name="Pangilinan J."/>
            <person name="Park H.-J."/>
            <person name="Ramirez L."/>
            <person name="Alfaro M."/>
            <person name="Sun H."/>
            <person name="Tritt A."/>
            <person name="Yoshinaga Y."/>
            <person name="Zwiers L.-H."/>
            <person name="Turgeon B."/>
            <person name="Goodwin S."/>
            <person name="Spatafora J."/>
            <person name="Crous P."/>
            <person name="Grigoriev I."/>
        </authorList>
    </citation>
    <scope>NUCLEOTIDE SEQUENCE [LARGE SCALE GENOMIC DNA]</scope>
    <source>
        <strain evidence="2">CECT 20119</strain>
    </source>
</reference>
<dbReference type="InterPro" id="IPR011333">
    <property type="entry name" value="SKP1/BTB/POZ_sf"/>
</dbReference>
<protein>
    <submittedName>
        <fullName evidence="1">Uncharacterized protein</fullName>
    </submittedName>
</protein>
<organism evidence="1 2">
    <name type="scientific">Elsinoe ampelina</name>
    <dbReference type="NCBI Taxonomy" id="302913"/>
    <lineage>
        <taxon>Eukaryota</taxon>
        <taxon>Fungi</taxon>
        <taxon>Dikarya</taxon>
        <taxon>Ascomycota</taxon>
        <taxon>Pezizomycotina</taxon>
        <taxon>Dothideomycetes</taxon>
        <taxon>Dothideomycetidae</taxon>
        <taxon>Myriangiales</taxon>
        <taxon>Elsinoaceae</taxon>
        <taxon>Elsinoe</taxon>
    </lineage>
</organism>
<feature type="non-terminal residue" evidence="1">
    <location>
        <position position="112"/>
    </location>
</feature>
<name>A0A6A6GRJ2_9PEZI</name>
<gene>
    <name evidence="1" type="ORF">BDZ85DRAFT_183739</name>
</gene>
<dbReference type="AlphaFoldDB" id="A0A6A6GRJ2"/>